<accession>A0ABT0WQ63</accession>
<name>A0ABT0WQ63_9BURK</name>
<dbReference type="Proteomes" id="UP001202243">
    <property type="component" value="Unassembled WGS sequence"/>
</dbReference>
<organism evidence="1 2">
    <name type="scientific">Janthinobacterium kumbetense</name>
    <dbReference type="NCBI Taxonomy" id="2950280"/>
    <lineage>
        <taxon>Bacteria</taxon>
        <taxon>Pseudomonadati</taxon>
        <taxon>Pseudomonadota</taxon>
        <taxon>Betaproteobacteria</taxon>
        <taxon>Burkholderiales</taxon>
        <taxon>Oxalobacteraceae</taxon>
        <taxon>Janthinobacterium</taxon>
    </lineage>
</organism>
<dbReference type="RefSeq" id="WP_251349780.1">
    <property type="nucleotide sequence ID" value="NZ_JAMQGR010000003.1"/>
</dbReference>
<keyword evidence="2" id="KW-1185">Reference proteome</keyword>
<protein>
    <submittedName>
        <fullName evidence="1">Uncharacterized protein</fullName>
    </submittedName>
</protein>
<evidence type="ECO:0000313" key="2">
    <source>
        <dbReference type="Proteomes" id="UP001202243"/>
    </source>
</evidence>
<reference evidence="1 2" key="1">
    <citation type="submission" date="2022-06" db="EMBL/GenBank/DDBJ databases">
        <title>Janthinobacterium kumbetensis sp. nov., isolated from spring water in Turkey.</title>
        <authorList>
            <person name="Inan Bektas K."/>
            <person name="Belduz A.A."/>
            <person name="Canakci S."/>
            <person name="Nalcaoglu A."/>
            <person name="Ceylan E."/>
            <person name="Kati H."/>
        </authorList>
    </citation>
    <scope>NUCLEOTIDE SEQUENCE [LARGE SCALE GENOMIC DNA]</scope>
    <source>
        <strain evidence="1 2">GK</strain>
    </source>
</reference>
<evidence type="ECO:0000313" key="1">
    <source>
        <dbReference type="EMBL" id="MCM2566205.1"/>
    </source>
</evidence>
<gene>
    <name evidence="1" type="ORF">NCG91_11415</name>
</gene>
<proteinExistence type="predicted"/>
<dbReference type="EMBL" id="JAMQGR010000003">
    <property type="protein sequence ID" value="MCM2566205.1"/>
    <property type="molecule type" value="Genomic_DNA"/>
</dbReference>
<sequence>MNKQKGKPTVRRKRMFGSYGLAHLAMQARQQDWRSAFLITGLIKIMLPQKKEIAKLFICTLTFPGEIKYDCGAPATGCHAAGYPLLRNRFLLVRAPDGR</sequence>
<comment type="caution">
    <text evidence="1">The sequence shown here is derived from an EMBL/GenBank/DDBJ whole genome shotgun (WGS) entry which is preliminary data.</text>
</comment>